<sequence length="66" mass="7658">MTNHSILTNEALTNTLEPSFSNRSKRNLKTCWRSLLQCLNGGRSPVIWSIHYLSLKCRYNIFNCIV</sequence>
<protein>
    <submittedName>
        <fullName evidence="1">Uncharacterized protein MANES_10G059000</fullName>
    </submittedName>
</protein>
<reference evidence="1" key="1">
    <citation type="submission" date="2018-02" db="EMBL/GenBank/DDBJ databases">
        <title>Rhizophora mucronata_Transcriptome.</title>
        <authorList>
            <person name="Meera S.P."/>
            <person name="Sreeshan A."/>
            <person name="Augustine A."/>
        </authorList>
    </citation>
    <scope>NUCLEOTIDE SEQUENCE</scope>
    <source>
        <tissue evidence="1">Leaf</tissue>
    </source>
</reference>
<dbReference type="AlphaFoldDB" id="A0A2P2M4G2"/>
<name>A0A2P2M4G2_RHIMU</name>
<dbReference type="EMBL" id="GGEC01044608">
    <property type="protein sequence ID" value="MBX25092.1"/>
    <property type="molecule type" value="Transcribed_RNA"/>
</dbReference>
<accession>A0A2P2M4G2</accession>
<proteinExistence type="predicted"/>
<organism evidence="1">
    <name type="scientific">Rhizophora mucronata</name>
    <name type="common">Asiatic mangrove</name>
    <dbReference type="NCBI Taxonomy" id="61149"/>
    <lineage>
        <taxon>Eukaryota</taxon>
        <taxon>Viridiplantae</taxon>
        <taxon>Streptophyta</taxon>
        <taxon>Embryophyta</taxon>
        <taxon>Tracheophyta</taxon>
        <taxon>Spermatophyta</taxon>
        <taxon>Magnoliopsida</taxon>
        <taxon>eudicotyledons</taxon>
        <taxon>Gunneridae</taxon>
        <taxon>Pentapetalae</taxon>
        <taxon>rosids</taxon>
        <taxon>fabids</taxon>
        <taxon>Malpighiales</taxon>
        <taxon>Rhizophoraceae</taxon>
        <taxon>Rhizophora</taxon>
    </lineage>
</organism>
<evidence type="ECO:0000313" key="1">
    <source>
        <dbReference type="EMBL" id="MBX25092.1"/>
    </source>
</evidence>